<protein>
    <submittedName>
        <fullName evidence="11">Sugar transporter, conserved site,Major facilitator superfamily domain,Major facilitator, sugar</fullName>
    </submittedName>
</protein>
<dbReference type="NCBIfam" id="TIGR00879">
    <property type="entry name" value="SP"/>
    <property type="match status" value="1"/>
</dbReference>
<feature type="transmembrane region" description="Helical" evidence="9">
    <location>
        <begin position="349"/>
        <end position="369"/>
    </location>
</feature>
<dbReference type="Pfam" id="PF00083">
    <property type="entry name" value="Sugar_tr"/>
    <property type="match status" value="1"/>
</dbReference>
<evidence type="ECO:0000256" key="3">
    <source>
        <dbReference type="ARBA" id="ARBA00022692"/>
    </source>
</evidence>
<feature type="transmembrane region" description="Helical" evidence="9">
    <location>
        <begin position="181"/>
        <end position="199"/>
    </location>
</feature>
<dbReference type="InterPro" id="IPR036259">
    <property type="entry name" value="MFS_trans_sf"/>
</dbReference>
<evidence type="ECO:0000256" key="9">
    <source>
        <dbReference type="SAM" id="Phobius"/>
    </source>
</evidence>
<feature type="transmembrane region" description="Helical" evidence="9">
    <location>
        <begin position="109"/>
        <end position="130"/>
    </location>
</feature>
<feature type="transmembrane region" description="Helical" evidence="9">
    <location>
        <begin position="265"/>
        <end position="284"/>
    </location>
</feature>
<evidence type="ECO:0000256" key="6">
    <source>
        <dbReference type="ARBA" id="ARBA00023180"/>
    </source>
</evidence>
<dbReference type="SUPFAM" id="SSF103473">
    <property type="entry name" value="MFS general substrate transporter"/>
    <property type="match status" value="1"/>
</dbReference>
<name>A0A5E4NJ80_9HEMI</name>
<dbReference type="CDD" id="cd17358">
    <property type="entry name" value="MFS_GLUT6_8_Class3_like"/>
    <property type="match status" value="1"/>
</dbReference>
<feature type="transmembrane region" description="Helical" evidence="9">
    <location>
        <begin position="413"/>
        <end position="433"/>
    </location>
</feature>
<dbReference type="PANTHER" id="PTHR48021">
    <property type="match status" value="1"/>
</dbReference>
<feature type="domain" description="Major facilitator superfamily (MFS) profile" evidence="10">
    <location>
        <begin position="107"/>
        <end position="536"/>
    </location>
</feature>
<evidence type="ECO:0000256" key="1">
    <source>
        <dbReference type="ARBA" id="ARBA00004651"/>
    </source>
</evidence>
<comment type="similarity">
    <text evidence="7">Belongs to the major facilitator superfamily. Sugar transporter (TC 2.A.1.1) family. Trehalose transporter subfamily.</text>
</comment>
<dbReference type="InterPro" id="IPR020846">
    <property type="entry name" value="MFS_dom"/>
</dbReference>
<evidence type="ECO:0000256" key="7">
    <source>
        <dbReference type="ARBA" id="ARBA00024348"/>
    </source>
</evidence>
<keyword evidence="6" id="KW-0325">Glycoprotein</keyword>
<dbReference type="InterPro" id="IPR005829">
    <property type="entry name" value="Sugar_transporter_CS"/>
</dbReference>
<dbReference type="PANTHER" id="PTHR48021:SF1">
    <property type="entry name" value="GH07001P-RELATED"/>
    <property type="match status" value="1"/>
</dbReference>
<dbReference type="InterPro" id="IPR003663">
    <property type="entry name" value="Sugar/inositol_transpt"/>
</dbReference>
<dbReference type="AlphaFoldDB" id="A0A5E4NJ80"/>
<dbReference type="InterPro" id="IPR050549">
    <property type="entry name" value="MFS_Trehalose_Transporter"/>
</dbReference>
<dbReference type="Gene3D" id="1.20.1250.20">
    <property type="entry name" value="MFS general substrate transporter like domains"/>
    <property type="match status" value="1"/>
</dbReference>
<dbReference type="EMBL" id="CABPRJ010002388">
    <property type="protein sequence ID" value="VVC44859.1"/>
    <property type="molecule type" value="Genomic_DNA"/>
</dbReference>
<gene>
    <name evidence="11" type="ORF">CINCED_3A012419</name>
</gene>
<keyword evidence="3 9" id="KW-0812">Transmembrane</keyword>
<feature type="transmembrane region" description="Helical" evidence="9">
    <location>
        <begin position="445"/>
        <end position="469"/>
    </location>
</feature>
<evidence type="ECO:0000256" key="2">
    <source>
        <dbReference type="ARBA" id="ARBA00022475"/>
    </source>
</evidence>
<sequence length="580" mass="62869">MDQGVFKQLDDVCFPPKITPDVTDPGAIGPESAKMTSWDSYLAVATLLSSPEEFMGWFVGFVSLFSTNLVAPLRLAITSSNKSANNTKSMLSVNGPRGTRREGKKFRQYAAALSTTIGPFAVGTVLAWTSPVLPMLEGPGSKIPITSDEGSWVGSLIAIGAIIGSIPAGKGADIYGRKPTIAALAVPFIISWAMIYFATSVWELYVARLIAGAVIGGVTATVPMYIGEIAESSIRGELGSYIQVKVTLGILYVYAIGPFVSYEQLALLCGIIPVIMFFLVLLVAPETPTYLLRKGKKREAEQSLILLRGIDYDISGELEELQMQLEEEQKRSSNFRDLISSRATVRASIAVMGLLSFLSFSGINVLIFYAESIFKEGGSEIVSPKTSSIIIGVLQVIFTFASALLVDKAGRRVLLLISDSVMAVCLAGLGYFFFLKHNGVSALNFIPLVSLGVYISTFSLGFGPIPGVMMGELFSPDVKGLALGIVCVIASLLEFVVVKMYQNLLNWFGYAVTFWIFAGFCVLGTVFVWFLVPETKNKSLQEIQNELNGKKKPKNRNANRSLQMESLTNPYNNEKNAAIV</sequence>
<proteinExistence type="inferred from homology"/>
<feature type="transmembrane region" description="Helical" evidence="9">
    <location>
        <begin position="238"/>
        <end position="259"/>
    </location>
</feature>
<keyword evidence="4 9" id="KW-1133">Transmembrane helix</keyword>
<feature type="transmembrane region" description="Helical" evidence="9">
    <location>
        <begin position="150"/>
        <end position="169"/>
    </location>
</feature>
<keyword evidence="5 9" id="KW-0472">Membrane</keyword>
<dbReference type="InterPro" id="IPR044775">
    <property type="entry name" value="MFS_ERD6/Tret1-like"/>
</dbReference>
<dbReference type="PRINTS" id="PR00171">
    <property type="entry name" value="SUGRTRNSPORT"/>
</dbReference>
<dbReference type="OrthoDB" id="6612291at2759"/>
<feature type="transmembrane region" description="Helical" evidence="9">
    <location>
        <begin position="507"/>
        <end position="532"/>
    </location>
</feature>
<evidence type="ECO:0000256" key="8">
    <source>
        <dbReference type="RuleBase" id="RU003346"/>
    </source>
</evidence>
<keyword evidence="8" id="KW-0813">Transport</keyword>
<evidence type="ECO:0000259" key="10">
    <source>
        <dbReference type="PROSITE" id="PS50850"/>
    </source>
</evidence>
<dbReference type="PROSITE" id="PS50850">
    <property type="entry name" value="MFS"/>
    <property type="match status" value="1"/>
</dbReference>
<dbReference type="GO" id="GO:0005886">
    <property type="term" value="C:plasma membrane"/>
    <property type="evidence" value="ECO:0007669"/>
    <property type="project" value="UniProtKB-SubCell"/>
</dbReference>
<evidence type="ECO:0000256" key="4">
    <source>
        <dbReference type="ARBA" id="ARBA00022989"/>
    </source>
</evidence>
<evidence type="ECO:0000256" key="5">
    <source>
        <dbReference type="ARBA" id="ARBA00023136"/>
    </source>
</evidence>
<evidence type="ECO:0000313" key="11">
    <source>
        <dbReference type="EMBL" id="VVC44859.1"/>
    </source>
</evidence>
<dbReference type="GO" id="GO:0051119">
    <property type="term" value="F:sugar transmembrane transporter activity"/>
    <property type="evidence" value="ECO:0007669"/>
    <property type="project" value="InterPro"/>
</dbReference>
<keyword evidence="2" id="KW-1003">Cell membrane</keyword>
<accession>A0A5E4NJ80</accession>
<comment type="subcellular location">
    <subcellularLocation>
        <location evidence="1">Cell membrane</location>
        <topology evidence="1">Multi-pass membrane protein</topology>
    </subcellularLocation>
</comment>
<evidence type="ECO:0000313" key="12">
    <source>
        <dbReference type="Proteomes" id="UP000325440"/>
    </source>
</evidence>
<reference evidence="11 12" key="1">
    <citation type="submission" date="2019-08" db="EMBL/GenBank/DDBJ databases">
        <authorList>
            <person name="Alioto T."/>
            <person name="Alioto T."/>
            <person name="Gomez Garrido J."/>
        </authorList>
    </citation>
    <scope>NUCLEOTIDE SEQUENCE [LARGE SCALE GENOMIC DNA]</scope>
</reference>
<feature type="transmembrane region" description="Helical" evidence="9">
    <location>
        <begin position="54"/>
        <end position="77"/>
    </location>
</feature>
<dbReference type="FunFam" id="1.20.1250.20:FF:000055">
    <property type="entry name" value="Facilitated trehalose transporter Tret1-2 homolog"/>
    <property type="match status" value="1"/>
</dbReference>
<dbReference type="Proteomes" id="UP000325440">
    <property type="component" value="Unassembled WGS sequence"/>
</dbReference>
<dbReference type="InterPro" id="IPR005828">
    <property type="entry name" value="MFS_sugar_transport-like"/>
</dbReference>
<feature type="transmembrane region" description="Helical" evidence="9">
    <location>
        <begin position="389"/>
        <end position="406"/>
    </location>
</feature>
<organism evidence="11 12">
    <name type="scientific">Cinara cedri</name>
    <dbReference type="NCBI Taxonomy" id="506608"/>
    <lineage>
        <taxon>Eukaryota</taxon>
        <taxon>Metazoa</taxon>
        <taxon>Ecdysozoa</taxon>
        <taxon>Arthropoda</taxon>
        <taxon>Hexapoda</taxon>
        <taxon>Insecta</taxon>
        <taxon>Pterygota</taxon>
        <taxon>Neoptera</taxon>
        <taxon>Paraneoptera</taxon>
        <taxon>Hemiptera</taxon>
        <taxon>Sternorrhyncha</taxon>
        <taxon>Aphidomorpha</taxon>
        <taxon>Aphidoidea</taxon>
        <taxon>Aphididae</taxon>
        <taxon>Lachninae</taxon>
        <taxon>Cinara</taxon>
    </lineage>
</organism>
<dbReference type="PROSITE" id="PS00216">
    <property type="entry name" value="SUGAR_TRANSPORT_1"/>
    <property type="match status" value="2"/>
</dbReference>
<keyword evidence="11" id="KW-0762">Sugar transport</keyword>
<feature type="transmembrane region" description="Helical" evidence="9">
    <location>
        <begin position="481"/>
        <end position="501"/>
    </location>
</feature>
<keyword evidence="12" id="KW-1185">Reference proteome</keyword>
<feature type="transmembrane region" description="Helical" evidence="9">
    <location>
        <begin position="205"/>
        <end position="226"/>
    </location>
</feature>